<feature type="transmembrane region" description="Helical" evidence="2">
    <location>
        <begin position="286"/>
        <end position="308"/>
    </location>
</feature>
<feature type="compositionally biased region" description="Low complexity" evidence="1">
    <location>
        <begin position="41"/>
        <end position="51"/>
    </location>
</feature>
<feature type="region of interest" description="Disordered" evidence="1">
    <location>
        <begin position="1"/>
        <end position="51"/>
    </location>
</feature>
<protein>
    <recommendedName>
        <fullName evidence="5">Secreted protein</fullName>
    </recommendedName>
</protein>
<keyword evidence="4" id="KW-1185">Reference proteome</keyword>
<proteinExistence type="predicted"/>
<reference evidence="3 4" key="1">
    <citation type="submission" date="2018-08" db="EMBL/GenBank/DDBJ databases">
        <title>Diversity &amp; Physiological Properties of Lignin-Decomposing Actinobacteria from Soil.</title>
        <authorList>
            <person name="Roh S.G."/>
            <person name="Kim S.B."/>
        </authorList>
    </citation>
    <scope>NUCLEOTIDE SEQUENCE [LARGE SCALE GENOMIC DNA]</scope>
    <source>
        <strain evidence="3 4">MMS17-GH009</strain>
    </source>
</reference>
<comment type="caution">
    <text evidence="3">The sequence shown here is derived from an EMBL/GenBank/DDBJ whole genome shotgun (WGS) entry which is preliminary data.</text>
</comment>
<keyword evidence="2" id="KW-0812">Transmembrane</keyword>
<accession>A0A372ZIS5</accession>
<dbReference type="AlphaFoldDB" id="A0A372ZIS5"/>
<feature type="transmembrane region" description="Helical" evidence="2">
    <location>
        <begin position="256"/>
        <end position="274"/>
    </location>
</feature>
<feature type="transmembrane region" description="Helical" evidence="2">
    <location>
        <begin position="497"/>
        <end position="515"/>
    </location>
</feature>
<gene>
    <name evidence="3" type="ORF">DR950_41325</name>
</gene>
<evidence type="ECO:0000256" key="2">
    <source>
        <dbReference type="SAM" id="Phobius"/>
    </source>
</evidence>
<evidence type="ECO:0000313" key="3">
    <source>
        <dbReference type="EMBL" id="RGD55759.1"/>
    </source>
</evidence>
<name>A0A372ZIS5_9ACTN</name>
<keyword evidence="2" id="KW-1133">Transmembrane helix</keyword>
<organism evidence="3 4">
    <name type="scientific">Kitasatospora xanthocidica</name>
    <dbReference type="NCBI Taxonomy" id="83382"/>
    <lineage>
        <taxon>Bacteria</taxon>
        <taxon>Bacillati</taxon>
        <taxon>Actinomycetota</taxon>
        <taxon>Actinomycetes</taxon>
        <taxon>Kitasatosporales</taxon>
        <taxon>Streptomycetaceae</taxon>
        <taxon>Kitasatospora</taxon>
    </lineage>
</organism>
<dbReference type="EMBL" id="QVIG01000003">
    <property type="protein sequence ID" value="RGD55759.1"/>
    <property type="molecule type" value="Genomic_DNA"/>
</dbReference>
<evidence type="ECO:0000256" key="1">
    <source>
        <dbReference type="SAM" id="MobiDB-lite"/>
    </source>
</evidence>
<evidence type="ECO:0008006" key="5">
    <source>
        <dbReference type="Google" id="ProtNLM"/>
    </source>
</evidence>
<sequence length="523" mass="55286">MVMTTSMEHRASAPREDDPAGEGRAGEGRGREERAEEGRAGKAPGAPARLGRAVRRTGSRAYWTTPRLVRGLTALSLAALLALGATATAVLGGARDGTDTIGHRAAPQATRAADLYFALSDMDAQAANLLLVGADPDYTALRRQTLDAYEQRRAQADDDLQQAAQAAADDPAGQRAVQLVLDRLGGYEALVAQARLLEEQAKAPAGQPSPAALDTYRQATDLLRQQLLPAADQVTAANEATVEQVYSGQRRALGGGWWWLLAVGLLALAALLGLQRALAVRYRRVLSPALAAVTVLTGVALVTALALAGRADDRLVTAKSNAYDSVIALSRARAVAYDMNADESRYLTDPSRAAAYEQGFLDKAQAIVRLDGATLPDYGARLADAAARHRADRTVVPFGGYLGSELHNITFAGEQDAAERVLDAFQQYQRTDRGIRELRDAGRLKEAVTLNTGLSKGQSDYDFGQLGTAIGDTIAINAGAMDRAVAATDDDLDGTTAALAGGALLLALGLTAFGVRARLREYR</sequence>
<evidence type="ECO:0000313" key="4">
    <source>
        <dbReference type="Proteomes" id="UP000263377"/>
    </source>
</evidence>
<keyword evidence="2" id="KW-0472">Membrane</keyword>
<dbReference type="Proteomes" id="UP000263377">
    <property type="component" value="Unassembled WGS sequence"/>
</dbReference>
<feature type="compositionally biased region" description="Basic and acidic residues" evidence="1">
    <location>
        <begin position="7"/>
        <end position="18"/>
    </location>
</feature>
<feature type="compositionally biased region" description="Basic and acidic residues" evidence="1">
    <location>
        <begin position="24"/>
        <end position="40"/>
    </location>
</feature>